<reference evidence="1 2" key="1">
    <citation type="submission" date="2013-12" db="EMBL/GenBank/DDBJ databases">
        <title>Comparative genomics of Petrotoga isolates.</title>
        <authorList>
            <person name="Nesbo C.L."/>
            <person name="Charchuk R."/>
            <person name="Chow K."/>
        </authorList>
    </citation>
    <scope>NUCLEOTIDE SEQUENCE [LARGE SCALE GENOMIC DNA]</scope>
    <source>
        <strain evidence="1 2">DSM 10691</strain>
    </source>
</reference>
<accession>A0A2K1PD78</accession>
<name>A0A2K1PD78_9BACT</name>
<dbReference type="Proteomes" id="UP000236199">
    <property type="component" value="Unassembled WGS sequence"/>
</dbReference>
<sequence length="29" mass="3395">MRRNNTPSKTYGIIKLDKQKINQKGEAYV</sequence>
<evidence type="ECO:0000313" key="2">
    <source>
        <dbReference type="Proteomes" id="UP000236199"/>
    </source>
</evidence>
<comment type="caution">
    <text evidence="1">The sequence shown here is derived from an EMBL/GenBank/DDBJ whole genome shotgun (WGS) entry which is preliminary data.</text>
</comment>
<gene>
    <name evidence="1" type="ORF">X928_05010</name>
</gene>
<keyword evidence="2" id="KW-1185">Reference proteome</keyword>
<evidence type="ECO:0000313" key="1">
    <source>
        <dbReference type="EMBL" id="PNS00607.1"/>
    </source>
</evidence>
<proteinExistence type="predicted"/>
<dbReference type="AlphaFoldDB" id="A0A2K1PD78"/>
<organism evidence="1 2">
    <name type="scientific">Petrotoga miotherma DSM 10691</name>
    <dbReference type="NCBI Taxonomy" id="1434326"/>
    <lineage>
        <taxon>Bacteria</taxon>
        <taxon>Thermotogati</taxon>
        <taxon>Thermotogota</taxon>
        <taxon>Thermotogae</taxon>
        <taxon>Petrotogales</taxon>
        <taxon>Petrotogaceae</taxon>
        <taxon>Petrotoga</taxon>
    </lineage>
</organism>
<dbReference type="EMBL" id="AZRM01000023">
    <property type="protein sequence ID" value="PNS00607.1"/>
    <property type="molecule type" value="Genomic_DNA"/>
</dbReference>
<protein>
    <submittedName>
        <fullName evidence="1">Uncharacterized protein</fullName>
    </submittedName>
</protein>